<protein>
    <submittedName>
        <fullName evidence="1">Uncharacterized protein</fullName>
    </submittedName>
</protein>
<dbReference type="EMBL" id="LKEB01000033">
    <property type="protein sequence ID" value="ROW08708.1"/>
    <property type="molecule type" value="Genomic_DNA"/>
</dbReference>
<dbReference type="AlphaFoldDB" id="A0A423WYW3"/>
<proteinExistence type="predicted"/>
<reference evidence="1 2" key="1">
    <citation type="submission" date="2015-09" db="EMBL/GenBank/DDBJ databases">
        <title>Host preference determinants of Valsa canker pathogens revealed by comparative genomics.</title>
        <authorList>
            <person name="Yin Z."/>
            <person name="Huang L."/>
        </authorList>
    </citation>
    <scope>NUCLEOTIDE SEQUENCE [LARGE SCALE GENOMIC DNA]</scope>
    <source>
        <strain evidence="1 2">SXYLt</strain>
    </source>
</reference>
<gene>
    <name evidence="1" type="ORF">VPNG_06370</name>
</gene>
<organism evidence="1 2">
    <name type="scientific">Cytospora leucostoma</name>
    <dbReference type="NCBI Taxonomy" id="1230097"/>
    <lineage>
        <taxon>Eukaryota</taxon>
        <taxon>Fungi</taxon>
        <taxon>Dikarya</taxon>
        <taxon>Ascomycota</taxon>
        <taxon>Pezizomycotina</taxon>
        <taxon>Sordariomycetes</taxon>
        <taxon>Sordariomycetidae</taxon>
        <taxon>Diaporthales</taxon>
        <taxon>Cytosporaceae</taxon>
        <taxon>Cytospora</taxon>
    </lineage>
</organism>
<name>A0A423WYW3_9PEZI</name>
<evidence type="ECO:0000313" key="1">
    <source>
        <dbReference type="EMBL" id="ROW08708.1"/>
    </source>
</evidence>
<sequence length="53" mass="5841">MSLSTAKEVVRKFPLQMVEGLSLYGLFEKAGAEIQGEMSVRLNQVVVIAQKES</sequence>
<accession>A0A423WYW3</accession>
<comment type="caution">
    <text evidence="1">The sequence shown here is derived from an EMBL/GenBank/DDBJ whole genome shotgun (WGS) entry which is preliminary data.</text>
</comment>
<dbReference type="InParanoid" id="A0A423WYW3"/>
<dbReference type="Proteomes" id="UP000285146">
    <property type="component" value="Unassembled WGS sequence"/>
</dbReference>
<evidence type="ECO:0000313" key="2">
    <source>
        <dbReference type="Proteomes" id="UP000285146"/>
    </source>
</evidence>
<keyword evidence="2" id="KW-1185">Reference proteome</keyword>